<dbReference type="InterPro" id="IPR016152">
    <property type="entry name" value="PTrfase/Anion_transptr"/>
</dbReference>
<dbReference type="PANTHER" id="PTHR47738">
    <property type="entry name" value="PTS SYSTEM FRUCTOSE-LIKE EIIA COMPONENT-RELATED"/>
    <property type="match status" value="1"/>
</dbReference>
<dbReference type="CDD" id="cd00211">
    <property type="entry name" value="PTS_IIA_fru"/>
    <property type="match status" value="1"/>
</dbReference>
<protein>
    <submittedName>
        <fullName evidence="2">PTS sugar transporter subunit IIA</fullName>
    </submittedName>
</protein>
<gene>
    <name evidence="2" type="ORF">RM540_14955</name>
</gene>
<evidence type="ECO:0000259" key="1">
    <source>
        <dbReference type="PROSITE" id="PS51094"/>
    </source>
</evidence>
<dbReference type="PANTHER" id="PTHR47738:SF1">
    <property type="entry name" value="NITROGEN REGULATORY PROTEIN"/>
    <property type="match status" value="1"/>
</dbReference>
<dbReference type="Proteomes" id="UP001267426">
    <property type="component" value="Unassembled WGS sequence"/>
</dbReference>
<reference evidence="2 3" key="1">
    <citation type="submission" date="2023-09" db="EMBL/GenBank/DDBJ databases">
        <authorList>
            <person name="Rey-Velasco X."/>
        </authorList>
    </citation>
    <scope>NUCLEOTIDE SEQUENCE [LARGE SCALE GENOMIC DNA]</scope>
    <source>
        <strain evidence="2 3">F394</strain>
    </source>
</reference>
<dbReference type="PROSITE" id="PS51094">
    <property type="entry name" value="PTS_EIIA_TYPE_2"/>
    <property type="match status" value="1"/>
</dbReference>
<evidence type="ECO:0000313" key="2">
    <source>
        <dbReference type="EMBL" id="MDT0633054.1"/>
    </source>
</evidence>
<dbReference type="EMBL" id="JAVRHT010000049">
    <property type="protein sequence ID" value="MDT0633054.1"/>
    <property type="molecule type" value="Genomic_DNA"/>
</dbReference>
<dbReference type="RefSeq" id="WP_311665565.1">
    <property type="nucleotide sequence ID" value="NZ_JAVRHT010000049.1"/>
</dbReference>
<dbReference type="SUPFAM" id="SSF55804">
    <property type="entry name" value="Phoshotransferase/anion transport protein"/>
    <property type="match status" value="1"/>
</dbReference>
<keyword evidence="2" id="KW-0762">Sugar transport</keyword>
<proteinExistence type="predicted"/>
<organism evidence="2 3">
    <name type="scientific">Rubrivirga litoralis</name>
    <dbReference type="NCBI Taxonomy" id="3075598"/>
    <lineage>
        <taxon>Bacteria</taxon>
        <taxon>Pseudomonadati</taxon>
        <taxon>Rhodothermota</taxon>
        <taxon>Rhodothermia</taxon>
        <taxon>Rhodothermales</taxon>
        <taxon>Rubricoccaceae</taxon>
        <taxon>Rubrivirga</taxon>
    </lineage>
</organism>
<keyword evidence="2" id="KW-0813">Transport</keyword>
<name>A0ABU3BUT3_9BACT</name>
<comment type="caution">
    <text evidence="2">The sequence shown here is derived from an EMBL/GenBank/DDBJ whole genome shotgun (WGS) entry which is preliminary data.</text>
</comment>
<dbReference type="InterPro" id="IPR002178">
    <property type="entry name" value="PTS_EIIA_type-2_dom"/>
</dbReference>
<feature type="domain" description="PTS EIIA type-2" evidence="1">
    <location>
        <begin position="9"/>
        <end position="153"/>
    </location>
</feature>
<evidence type="ECO:0000313" key="3">
    <source>
        <dbReference type="Proteomes" id="UP001267426"/>
    </source>
</evidence>
<dbReference type="Pfam" id="PF00359">
    <property type="entry name" value="PTS_EIIA_2"/>
    <property type="match status" value="1"/>
</dbReference>
<sequence length="158" mass="16178">MPTAPPLSDLLPPEHIVVGLDVATREEVVGALVRAVAADGAVVDAERLEADVLAREAMMSTGVGHGVALPHARSAATSGTVAALATLGRPVDFASFDGEPVEIAVLLAGPEAERGGHVRLLSRLSLLLSDVDLRRRLREAATPAEAAAALRDAEAVAS</sequence>
<dbReference type="InterPro" id="IPR051541">
    <property type="entry name" value="PTS_SugarTrans_NitroReg"/>
</dbReference>
<dbReference type="PROSITE" id="PS00372">
    <property type="entry name" value="PTS_EIIA_TYPE_2_HIS"/>
    <property type="match status" value="1"/>
</dbReference>
<keyword evidence="3" id="KW-1185">Reference proteome</keyword>
<dbReference type="Gene3D" id="3.40.930.10">
    <property type="entry name" value="Mannitol-specific EII, Chain A"/>
    <property type="match status" value="1"/>
</dbReference>
<accession>A0ABU3BUT3</accession>